<evidence type="ECO:0000313" key="3">
    <source>
        <dbReference type="Proteomes" id="UP000660862"/>
    </source>
</evidence>
<dbReference type="AlphaFoldDB" id="A0A917HGU5"/>
<dbReference type="PANTHER" id="PTHR33993">
    <property type="entry name" value="GLYOXALASE-RELATED"/>
    <property type="match status" value="1"/>
</dbReference>
<protein>
    <submittedName>
        <fullName evidence="2">Glyoxalase</fullName>
    </submittedName>
</protein>
<reference evidence="2" key="2">
    <citation type="submission" date="2020-09" db="EMBL/GenBank/DDBJ databases">
        <authorList>
            <person name="Sun Q."/>
            <person name="Zhou Y."/>
        </authorList>
    </citation>
    <scope>NUCLEOTIDE SEQUENCE</scope>
    <source>
        <strain evidence="2">CGMCC 1.12195</strain>
    </source>
</reference>
<evidence type="ECO:0000313" key="2">
    <source>
        <dbReference type="EMBL" id="GGG78406.1"/>
    </source>
</evidence>
<dbReference type="Gene3D" id="3.10.180.10">
    <property type="entry name" value="2,3-Dihydroxybiphenyl 1,2-Dioxygenase, domain 1"/>
    <property type="match status" value="1"/>
</dbReference>
<sequence length="128" mass="14219">MKVKLKKGIGIVFNVSDINRTERFYRDILGIETERQPGGGEPDWLMAKLSSDVELMFFQGKEEIGRSPVVVFELEEGYMESVLEKLAKEGVEIATPVTEAPGGWSADFLDPDGHPIAFYQSGDLPLRG</sequence>
<dbReference type="InterPro" id="IPR029068">
    <property type="entry name" value="Glyas_Bleomycin-R_OHBP_Dase"/>
</dbReference>
<dbReference type="InterPro" id="IPR052164">
    <property type="entry name" value="Anthracycline_SecMetBiosynth"/>
</dbReference>
<gene>
    <name evidence="2" type="ORF">GCM10007415_08050</name>
</gene>
<dbReference type="SUPFAM" id="SSF54593">
    <property type="entry name" value="Glyoxalase/Bleomycin resistance protein/Dihydroxybiphenyl dioxygenase"/>
    <property type="match status" value="1"/>
</dbReference>
<keyword evidence="3" id="KW-1185">Reference proteome</keyword>
<dbReference type="RefSeq" id="WP_188504632.1">
    <property type="nucleotide sequence ID" value="NZ_BMER01000001.1"/>
</dbReference>
<dbReference type="Proteomes" id="UP000660862">
    <property type="component" value="Unassembled WGS sequence"/>
</dbReference>
<proteinExistence type="predicted"/>
<dbReference type="EMBL" id="BMER01000001">
    <property type="protein sequence ID" value="GGG78406.1"/>
    <property type="molecule type" value="Genomic_DNA"/>
</dbReference>
<dbReference type="InterPro" id="IPR037523">
    <property type="entry name" value="VOC_core"/>
</dbReference>
<dbReference type="PROSITE" id="PS51819">
    <property type="entry name" value="VOC"/>
    <property type="match status" value="1"/>
</dbReference>
<dbReference type="InterPro" id="IPR004360">
    <property type="entry name" value="Glyas_Fos-R_dOase_dom"/>
</dbReference>
<organism evidence="2 3">
    <name type="scientific">Parapedobacter pyrenivorans</name>
    <dbReference type="NCBI Taxonomy" id="1305674"/>
    <lineage>
        <taxon>Bacteria</taxon>
        <taxon>Pseudomonadati</taxon>
        <taxon>Bacteroidota</taxon>
        <taxon>Sphingobacteriia</taxon>
        <taxon>Sphingobacteriales</taxon>
        <taxon>Sphingobacteriaceae</taxon>
        <taxon>Parapedobacter</taxon>
    </lineage>
</organism>
<reference evidence="2" key="1">
    <citation type="journal article" date="2014" name="Int. J. Syst. Evol. Microbiol.">
        <title>Complete genome sequence of Corynebacterium casei LMG S-19264T (=DSM 44701T), isolated from a smear-ripened cheese.</title>
        <authorList>
            <consortium name="US DOE Joint Genome Institute (JGI-PGF)"/>
            <person name="Walter F."/>
            <person name="Albersmeier A."/>
            <person name="Kalinowski J."/>
            <person name="Ruckert C."/>
        </authorList>
    </citation>
    <scope>NUCLEOTIDE SEQUENCE</scope>
    <source>
        <strain evidence="2">CGMCC 1.12195</strain>
    </source>
</reference>
<dbReference type="CDD" id="cd06587">
    <property type="entry name" value="VOC"/>
    <property type="match status" value="1"/>
</dbReference>
<comment type="caution">
    <text evidence="2">The sequence shown here is derived from an EMBL/GenBank/DDBJ whole genome shotgun (WGS) entry which is preliminary data.</text>
</comment>
<dbReference type="Pfam" id="PF00903">
    <property type="entry name" value="Glyoxalase"/>
    <property type="match status" value="1"/>
</dbReference>
<evidence type="ECO:0000259" key="1">
    <source>
        <dbReference type="PROSITE" id="PS51819"/>
    </source>
</evidence>
<accession>A0A917HGU5</accession>
<name>A0A917HGU5_9SPHI</name>
<feature type="domain" description="VOC" evidence="1">
    <location>
        <begin position="7"/>
        <end position="121"/>
    </location>
</feature>